<proteinExistence type="predicted"/>
<sequence length="431" mass="49196">MRSKAVRQLQSLLSQWTCISHIHCHGTEEAGVLEAIEQILVQDREQDESSLYAIINCLLVKSSLRVLVEELLRQLNLKRHGKVETIDALAAFLGSHLFSAKKRVKLTIVLDQAQALSCLPISTVKSLLSLPKAIPLCCPNSPEEPSIRFITRSELPWNWIHLFSTISWPISIGFESPTEEECIELLAKFLEEDGVSRRVVEYIVKAVSFETRDANRILEIIRLVCAKYTEKHGDINEIKNMKLLSIVEALNETDCFYQDENERDQPINLPLSSKYVLIASFCASHNPPSTDKRYFLKFHGKEKRSEARERRAELSAEQREADARSADLQRIKCIYLALINLYPVEDIDLDFDINMQIATLCTTGLIARTTSPSNLDQPRFRCLLSFENVNEIAQSLRIPLTDYLDELHIIWRACTNIERKNEDGISDKIKG</sequence>
<keyword evidence="3" id="KW-1185">Reference proteome</keyword>
<dbReference type="InterPro" id="IPR020796">
    <property type="entry name" value="ORC5"/>
</dbReference>
<dbReference type="EMBL" id="JAVFWL010000004">
    <property type="protein sequence ID" value="KAK6751978.1"/>
    <property type="molecule type" value="Genomic_DNA"/>
</dbReference>
<dbReference type="Proteomes" id="UP001303046">
    <property type="component" value="Unassembled WGS sequence"/>
</dbReference>
<name>A0ABR1DNG2_NECAM</name>
<comment type="caution">
    <text evidence="2">The sequence shown here is derived from an EMBL/GenBank/DDBJ whole genome shotgun (WGS) entry which is preliminary data.</text>
</comment>
<feature type="domain" description="Origin recognition complex subunit 5 C-terminal" evidence="1">
    <location>
        <begin position="269"/>
        <end position="404"/>
    </location>
</feature>
<accession>A0ABR1DNG2</accession>
<gene>
    <name evidence="2" type="primary">Necator_chrIV.g16710</name>
    <name evidence="2" type="ORF">RB195_003413</name>
</gene>
<dbReference type="Pfam" id="PF14630">
    <property type="entry name" value="ORC5_C"/>
    <property type="match status" value="1"/>
</dbReference>
<dbReference type="PANTHER" id="PTHR12705:SF0">
    <property type="entry name" value="ORIGIN RECOGNITION COMPLEX SUBUNIT 5"/>
    <property type="match status" value="1"/>
</dbReference>
<organism evidence="2 3">
    <name type="scientific">Necator americanus</name>
    <name type="common">Human hookworm</name>
    <dbReference type="NCBI Taxonomy" id="51031"/>
    <lineage>
        <taxon>Eukaryota</taxon>
        <taxon>Metazoa</taxon>
        <taxon>Ecdysozoa</taxon>
        <taxon>Nematoda</taxon>
        <taxon>Chromadorea</taxon>
        <taxon>Rhabditida</taxon>
        <taxon>Rhabditina</taxon>
        <taxon>Rhabditomorpha</taxon>
        <taxon>Strongyloidea</taxon>
        <taxon>Ancylostomatidae</taxon>
        <taxon>Bunostominae</taxon>
        <taxon>Necator</taxon>
    </lineage>
</organism>
<reference evidence="2 3" key="1">
    <citation type="submission" date="2023-08" db="EMBL/GenBank/DDBJ databases">
        <title>A Necator americanus chromosomal reference genome.</title>
        <authorList>
            <person name="Ilik V."/>
            <person name="Petrzelkova K.J."/>
            <person name="Pardy F."/>
            <person name="Fuh T."/>
            <person name="Niatou-Singa F.S."/>
            <person name="Gouil Q."/>
            <person name="Baker L."/>
            <person name="Ritchie M.E."/>
            <person name="Jex A.R."/>
            <person name="Gazzola D."/>
            <person name="Li H."/>
            <person name="Toshio Fujiwara R."/>
            <person name="Zhan B."/>
            <person name="Aroian R.V."/>
            <person name="Pafco B."/>
            <person name="Schwarz E.M."/>
        </authorList>
    </citation>
    <scope>NUCLEOTIDE SEQUENCE [LARGE SCALE GENOMIC DNA]</scope>
    <source>
        <strain evidence="2 3">Aroian</strain>
        <tissue evidence="2">Whole animal</tissue>
    </source>
</reference>
<evidence type="ECO:0000313" key="3">
    <source>
        <dbReference type="Proteomes" id="UP001303046"/>
    </source>
</evidence>
<dbReference type="InterPro" id="IPR047088">
    <property type="entry name" value="ORC5_C"/>
</dbReference>
<evidence type="ECO:0000259" key="1">
    <source>
        <dbReference type="Pfam" id="PF14630"/>
    </source>
</evidence>
<evidence type="ECO:0000313" key="2">
    <source>
        <dbReference type="EMBL" id="KAK6751978.1"/>
    </source>
</evidence>
<protein>
    <recommendedName>
        <fullName evidence="1">Origin recognition complex subunit 5 C-terminal domain-containing protein</fullName>
    </recommendedName>
</protein>
<dbReference type="PANTHER" id="PTHR12705">
    <property type="entry name" value="ORIGIN RECOGNITION COMPLEX SUBUNIT 5"/>
    <property type="match status" value="1"/>
</dbReference>